<evidence type="ECO:0000313" key="6">
    <source>
        <dbReference type="EMBL" id="MBP3963574.1"/>
    </source>
</evidence>
<dbReference type="InterPro" id="IPR018062">
    <property type="entry name" value="HTH_AraC-typ_CS"/>
</dbReference>
<dbReference type="InterPro" id="IPR003313">
    <property type="entry name" value="AraC-bd"/>
</dbReference>
<sequence>MECLQLPIPPLPQFVTVGHSIWRPGNQHFKRNFPMYDMLLVIKGTIYMTEDERPYAVGAGDLLLLEPGHTHVGHRPCDEDTEIYWIHFYHPLPAVSLSSHQISWSSILEPGTDADFLPRRQSLFLPKWANIDPKPLLPILREMLTIQQKLNLENAARLHGLLVRLLEQLQQLTIESTKPSRSLTLSRRLEEFLPRFIKEPFHSASLEEQFHFNAEYLSRCLKKHTGKTPVQYIRYLKIEEAKRLLAAGELPVPVIAEAIGVEDYNYFIRMFRETTGQTPGDYRSSRQGLS</sequence>
<keyword evidence="3" id="KW-0804">Transcription</keyword>
<accession>A0ABS5CC93</accession>
<dbReference type="PANTHER" id="PTHR43280">
    <property type="entry name" value="ARAC-FAMILY TRANSCRIPTIONAL REGULATOR"/>
    <property type="match status" value="1"/>
</dbReference>
<dbReference type="EMBL" id="JAGKSP010000004">
    <property type="protein sequence ID" value="MBP3963574.1"/>
    <property type="molecule type" value="Genomic_DNA"/>
</dbReference>
<dbReference type="Proteomes" id="UP000673394">
    <property type="component" value="Unassembled WGS sequence"/>
</dbReference>
<dbReference type="PROSITE" id="PS01124">
    <property type="entry name" value="HTH_ARAC_FAMILY_2"/>
    <property type="match status" value="1"/>
</dbReference>
<dbReference type="Pfam" id="PF02311">
    <property type="entry name" value="AraC_binding"/>
    <property type="match status" value="1"/>
</dbReference>
<dbReference type="InterPro" id="IPR037923">
    <property type="entry name" value="HTH-like"/>
</dbReference>
<evidence type="ECO:0000256" key="3">
    <source>
        <dbReference type="ARBA" id="ARBA00023163"/>
    </source>
</evidence>
<evidence type="ECO:0000256" key="1">
    <source>
        <dbReference type="ARBA" id="ARBA00023015"/>
    </source>
</evidence>
<dbReference type="Gene3D" id="1.10.10.60">
    <property type="entry name" value="Homeodomain-like"/>
    <property type="match status" value="2"/>
</dbReference>
<evidence type="ECO:0000313" key="5">
    <source>
        <dbReference type="EMBL" id="MBP3961755.1"/>
    </source>
</evidence>
<keyword evidence="7" id="KW-1185">Reference proteome</keyword>
<reference evidence="6 7" key="1">
    <citation type="submission" date="2021-04" db="EMBL/GenBank/DDBJ databases">
        <title>Paenibacillus sp. DLE-14 whole genome sequence.</title>
        <authorList>
            <person name="Ham Y.J."/>
        </authorList>
    </citation>
    <scope>NUCLEOTIDE SEQUENCE [LARGE SCALE GENOMIC DNA]</scope>
    <source>
        <strain evidence="6 7">DLE-14</strain>
    </source>
</reference>
<dbReference type="Gene3D" id="2.60.120.10">
    <property type="entry name" value="Jelly Rolls"/>
    <property type="match status" value="1"/>
</dbReference>
<dbReference type="PANTHER" id="PTHR43280:SF2">
    <property type="entry name" value="HTH-TYPE TRANSCRIPTIONAL REGULATOR EXSA"/>
    <property type="match status" value="1"/>
</dbReference>
<dbReference type="SMART" id="SM00342">
    <property type="entry name" value="HTH_ARAC"/>
    <property type="match status" value="1"/>
</dbReference>
<proteinExistence type="predicted"/>
<dbReference type="EMBL" id="JAGKSP010000001">
    <property type="protein sequence ID" value="MBP3961755.1"/>
    <property type="molecule type" value="Genomic_DNA"/>
</dbReference>
<gene>
    <name evidence="5" type="ORF">I8J30_03460</name>
    <name evidence="6" type="ORF">I8J30_12735</name>
</gene>
<evidence type="ECO:0000256" key="2">
    <source>
        <dbReference type="ARBA" id="ARBA00023125"/>
    </source>
</evidence>
<dbReference type="PROSITE" id="PS00041">
    <property type="entry name" value="HTH_ARAC_FAMILY_1"/>
    <property type="match status" value="1"/>
</dbReference>
<keyword evidence="1" id="KW-0805">Transcription regulation</keyword>
<dbReference type="SUPFAM" id="SSF46689">
    <property type="entry name" value="Homeodomain-like"/>
    <property type="match status" value="1"/>
</dbReference>
<keyword evidence="2" id="KW-0238">DNA-binding</keyword>
<dbReference type="RefSeq" id="WP_210655381.1">
    <property type="nucleotide sequence ID" value="NZ_JAGKSP010000001.1"/>
</dbReference>
<dbReference type="InterPro" id="IPR014710">
    <property type="entry name" value="RmlC-like_jellyroll"/>
</dbReference>
<organism evidence="6 7">
    <name type="scientific">Paenibacillus lignilyticus</name>
    <dbReference type="NCBI Taxonomy" id="1172615"/>
    <lineage>
        <taxon>Bacteria</taxon>
        <taxon>Bacillati</taxon>
        <taxon>Bacillota</taxon>
        <taxon>Bacilli</taxon>
        <taxon>Bacillales</taxon>
        <taxon>Paenibacillaceae</taxon>
        <taxon>Paenibacillus</taxon>
    </lineage>
</organism>
<dbReference type="Pfam" id="PF12833">
    <property type="entry name" value="HTH_18"/>
    <property type="match status" value="1"/>
</dbReference>
<dbReference type="InterPro" id="IPR009057">
    <property type="entry name" value="Homeodomain-like_sf"/>
</dbReference>
<evidence type="ECO:0000313" key="7">
    <source>
        <dbReference type="Proteomes" id="UP000673394"/>
    </source>
</evidence>
<comment type="caution">
    <text evidence="6">The sequence shown here is derived from an EMBL/GenBank/DDBJ whole genome shotgun (WGS) entry which is preliminary data.</text>
</comment>
<protein>
    <submittedName>
        <fullName evidence="6">AraC family transcriptional regulator</fullName>
    </submittedName>
</protein>
<evidence type="ECO:0000259" key="4">
    <source>
        <dbReference type="PROSITE" id="PS01124"/>
    </source>
</evidence>
<dbReference type="SUPFAM" id="SSF51215">
    <property type="entry name" value="Regulatory protein AraC"/>
    <property type="match status" value="1"/>
</dbReference>
<name>A0ABS5CC93_9BACL</name>
<dbReference type="InterPro" id="IPR018060">
    <property type="entry name" value="HTH_AraC"/>
</dbReference>
<feature type="domain" description="HTH araC/xylS-type" evidence="4">
    <location>
        <begin position="187"/>
        <end position="285"/>
    </location>
</feature>